<sequence>MLEGCTPWPAETAARYRAQGVWNGTDLGSLPRAWAARYGTATALVAGERRISYAEFADRVDRRAAGFVREGVLPGDRIVLQLPNVPEFVEVAFALFRAGAKPVFSLTSHRANEIRHLCALSGASGYVVPGVFRGFDHTALALEMAAELPALRRIYAQGATASGAVVPLESVDADPVDLPANDPADTAFFLLSGGTTALPKLIPRTHDDYAYQTRTVAALSGLTPDDVYLAALPVEFNFTWGCPGVVGTLSTGGTVVLAPDPTADDCFRLIERERVTLTSVVPTVARLWLDEREWSDADLSSLRTLQIGGARLEPELAARVGPELGCRLQQVFGMAEGLLTMSRPEDGPDSVLHTQGRPVSPADEVRIVDERGDEVPAGTTGELLTRGPYTLRGYYRAPEHNARAFTEDGFYRTGDLASLTEDGRLVVRGRLKDVVIRGGDKIAAGEVEAHLLACPGIAAAAVVPVPDEFLGERIYAFLVARADREEPGTGAEAGAGAEAATGAEPVSPASSAAPPALAELKAALHARGLADYKLPDRAEFVTDLPLTPLGKIDKKVLAAAAADPALPRDWKPAESPDAPPVPALSAPLPFSPQR</sequence>
<evidence type="ECO:0000259" key="6">
    <source>
        <dbReference type="Pfam" id="PF13193"/>
    </source>
</evidence>
<dbReference type="EMBL" id="BMUL01000013">
    <property type="protein sequence ID" value="GHA97900.1"/>
    <property type="molecule type" value="Genomic_DNA"/>
</dbReference>
<keyword evidence="2" id="KW-0547">Nucleotide-binding</keyword>
<feature type="domain" description="AMP-binding enzyme C-terminal" evidence="6">
    <location>
        <begin position="446"/>
        <end position="551"/>
    </location>
</feature>
<name>A0A918TA27_9ACTN</name>
<dbReference type="Gene3D" id="3.40.50.980">
    <property type="match status" value="2"/>
</dbReference>
<evidence type="ECO:0000313" key="7">
    <source>
        <dbReference type="EMBL" id="GHA97900.1"/>
    </source>
</evidence>
<feature type="compositionally biased region" description="Low complexity" evidence="4">
    <location>
        <begin position="583"/>
        <end position="594"/>
    </location>
</feature>
<dbReference type="Gene3D" id="2.30.38.10">
    <property type="entry name" value="Luciferase, Domain 3"/>
    <property type="match status" value="1"/>
</dbReference>
<dbReference type="FunFam" id="2.30.38.10:FF:000003">
    <property type="entry name" value="Vibriobactin-specific 2,3-dihydroxybenzoate-AMP ligase"/>
    <property type="match status" value="1"/>
</dbReference>
<dbReference type="InterPro" id="IPR000873">
    <property type="entry name" value="AMP-dep_synth/lig_dom"/>
</dbReference>
<evidence type="ECO:0000313" key="8">
    <source>
        <dbReference type="Proteomes" id="UP000644020"/>
    </source>
</evidence>
<dbReference type="GO" id="GO:0016878">
    <property type="term" value="F:acid-thiol ligase activity"/>
    <property type="evidence" value="ECO:0007669"/>
    <property type="project" value="UniProtKB-ARBA"/>
</dbReference>
<dbReference type="InterPro" id="IPR025110">
    <property type="entry name" value="AMP-bd_C"/>
</dbReference>
<dbReference type="SUPFAM" id="SSF56801">
    <property type="entry name" value="Acetyl-CoA synthetase-like"/>
    <property type="match status" value="1"/>
</dbReference>
<evidence type="ECO:0000256" key="2">
    <source>
        <dbReference type="ARBA" id="ARBA00022741"/>
    </source>
</evidence>
<dbReference type="PANTHER" id="PTHR43767:SF1">
    <property type="entry name" value="NONRIBOSOMAL PEPTIDE SYNTHASE PES1 (EUROFUNG)-RELATED"/>
    <property type="match status" value="1"/>
</dbReference>
<dbReference type="RefSeq" id="WP_229849956.1">
    <property type="nucleotide sequence ID" value="NZ_BMUL01000013.1"/>
</dbReference>
<dbReference type="InterPro" id="IPR050237">
    <property type="entry name" value="ATP-dep_AMP-bd_enzyme"/>
</dbReference>
<evidence type="ECO:0000256" key="1">
    <source>
        <dbReference type="ARBA" id="ARBA00022598"/>
    </source>
</evidence>
<dbReference type="Pfam" id="PF00501">
    <property type="entry name" value="AMP-binding"/>
    <property type="match status" value="1"/>
</dbReference>
<dbReference type="GO" id="GO:0005524">
    <property type="term" value="F:ATP binding"/>
    <property type="evidence" value="ECO:0007669"/>
    <property type="project" value="UniProtKB-KW"/>
</dbReference>
<protein>
    <submittedName>
        <fullName evidence="7">2,3-dihydroxybenzoate-AMP ligase</fullName>
    </submittedName>
</protein>
<evidence type="ECO:0000256" key="4">
    <source>
        <dbReference type="SAM" id="MobiDB-lite"/>
    </source>
</evidence>
<keyword evidence="1 7" id="KW-0436">Ligase</keyword>
<dbReference type="AlphaFoldDB" id="A0A918TA27"/>
<dbReference type="InterPro" id="IPR045851">
    <property type="entry name" value="AMP-bd_C_sf"/>
</dbReference>
<feature type="compositionally biased region" description="Low complexity" evidence="4">
    <location>
        <begin position="488"/>
        <end position="512"/>
    </location>
</feature>
<dbReference type="PANTHER" id="PTHR43767">
    <property type="entry name" value="LONG-CHAIN-FATTY-ACID--COA LIGASE"/>
    <property type="match status" value="1"/>
</dbReference>
<gene>
    <name evidence="7" type="primary">dhbE</name>
    <name evidence="7" type="ORF">GCM10010305_46670</name>
</gene>
<keyword evidence="8" id="KW-1185">Reference proteome</keyword>
<reference evidence="7" key="1">
    <citation type="journal article" date="2014" name="Int. J. Syst. Evol. Microbiol.">
        <title>Complete genome sequence of Corynebacterium casei LMG S-19264T (=DSM 44701T), isolated from a smear-ripened cheese.</title>
        <authorList>
            <consortium name="US DOE Joint Genome Institute (JGI-PGF)"/>
            <person name="Walter F."/>
            <person name="Albersmeier A."/>
            <person name="Kalinowski J."/>
            <person name="Ruckert C."/>
        </authorList>
    </citation>
    <scope>NUCLEOTIDE SEQUENCE</scope>
    <source>
        <strain evidence="7">JCM 4518</strain>
    </source>
</reference>
<reference evidence="7" key="2">
    <citation type="submission" date="2020-09" db="EMBL/GenBank/DDBJ databases">
        <authorList>
            <person name="Sun Q."/>
            <person name="Ohkuma M."/>
        </authorList>
    </citation>
    <scope>NUCLEOTIDE SEQUENCE</scope>
    <source>
        <strain evidence="7">JCM 4518</strain>
    </source>
</reference>
<accession>A0A918TA27</accession>
<organism evidence="7 8">
    <name type="scientific">Streptomyces termitum</name>
    <dbReference type="NCBI Taxonomy" id="67368"/>
    <lineage>
        <taxon>Bacteria</taxon>
        <taxon>Bacillati</taxon>
        <taxon>Actinomycetota</taxon>
        <taxon>Actinomycetes</taxon>
        <taxon>Kitasatosporales</taxon>
        <taxon>Streptomycetaceae</taxon>
        <taxon>Streptomyces</taxon>
    </lineage>
</organism>
<keyword evidence="3" id="KW-0067">ATP-binding</keyword>
<comment type="caution">
    <text evidence="7">The sequence shown here is derived from an EMBL/GenBank/DDBJ whole genome shotgun (WGS) entry which is preliminary data.</text>
</comment>
<dbReference type="Pfam" id="PF13193">
    <property type="entry name" value="AMP-binding_C"/>
    <property type="match status" value="1"/>
</dbReference>
<feature type="region of interest" description="Disordered" evidence="4">
    <location>
        <begin position="564"/>
        <end position="594"/>
    </location>
</feature>
<feature type="region of interest" description="Disordered" evidence="4">
    <location>
        <begin position="486"/>
        <end position="512"/>
    </location>
</feature>
<evidence type="ECO:0000256" key="3">
    <source>
        <dbReference type="ARBA" id="ARBA00022840"/>
    </source>
</evidence>
<feature type="domain" description="AMP-dependent synthetase/ligase" evidence="5">
    <location>
        <begin position="33"/>
        <end position="395"/>
    </location>
</feature>
<proteinExistence type="predicted"/>
<dbReference type="Gene3D" id="3.30.300.30">
    <property type="match status" value="1"/>
</dbReference>
<dbReference type="Proteomes" id="UP000644020">
    <property type="component" value="Unassembled WGS sequence"/>
</dbReference>
<evidence type="ECO:0000259" key="5">
    <source>
        <dbReference type="Pfam" id="PF00501"/>
    </source>
</evidence>